<keyword evidence="3" id="KW-1185">Reference proteome</keyword>
<sequence length="115" mass="13219">MASGLDSQPTSKELNDGQTGRDIGWRWCPSFVGEWGEALLSSLEAQEYLDRHHAMSRAHHNHYASVPRRESDGQRPCYAWIHVSFVSNFRSIIRHNHDIIMALVTYHRCGTHLGY</sequence>
<dbReference type="EMBL" id="CACRZD030000113">
    <property type="protein sequence ID" value="CAA6674469.1"/>
    <property type="molecule type" value="Genomic_DNA"/>
</dbReference>
<protein>
    <submittedName>
        <fullName evidence="2">Uncharacterized protein</fullName>
    </submittedName>
</protein>
<evidence type="ECO:0000313" key="3">
    <source>
        <dbReference type="Proteomes" id="UP001189122"/>
    </source>
</evidence>
<reference evidence="3" key="1">
    <citation type="journal article" date="2020" name="Sci. Rep.">
        <title>Chromosome-scale genome assembly for the duckweed Spirodela intermedia, integrating cytogenetic maps, PacBio and Oxford Nanopore libraries.</title>
        <authorList>
            <person name="Hoang P.T.N."/>
            <person name="Fiebig A."/>
            <person name="Novak P."/>
            <person name="Macas J."/>
            <person name="Cao H.X."/>
            <person name="Stepanenko A."/>
            <person name="Chen G."/>
            <person name="Borisjuk N."/>
            <person name="Scholz U."/>
            <person name="Schubert I."/>
        </authorList>
    </citation>
    <scope>NUCLEOTIDE SEQUENCE [LARGE SCALE GENOMIC DNA]</scope>
</reference>
<organism evidence="2 3">
    <name type="scientific">Spirodela intermedia</name>
    <name type="common">Intermediate duckweed</name>
    <dbReference type="NCBI Taxonomy" id="51605"/>
    <lineage>
        <taxon>Eukaryota</taxon>
        <taxon>Viridiplantae</taxon>
        <taxon>Streptophyta</taxon>
        <taxon>Embryophyta</taxon>
        <taxon>Tracheophyta</taxon>
        <taxon>Spermatophyta</taxon>
        <taxon>Magnoliopsida</taxon>
        <taxon>Liliopsida</taxon>
        <taxon>Araceae</taxon>
        <taxon>Lemnoideae</taxon>
        <taxon>Spirodela</taxon>
    </lineage>
</organism>
<name>A0ABN7EBM1_SPIIN</name>
<dbReference type="Proteomes" id="UP001189122">
    <property type="component" value="Unassembled WGS sequence"/>
</dbReference>
<accession>A0ABN7EBM1</accession>
<comment type="caution">
    <text evidence="2">The sequence shown here is derived from an EMBL/GenBank/DDBJ whole genome shotgun (WGS) entry which is preliminary data.</text>
</comment>
<evidence type="ECO:0000256" key="1">
    <source>
        <dbReference type="SAM" id="MobiDB-lite"/>
    </source>
</evidence>
<evidence type="ECO:0000313" key="2">
    <source>
        <dbReference type="EMBL" id="CAA6674469.1"/>
    </source>
</evidence>
<feature type="region of interest" description="Disordered" evidence="1">
    <location>
        <begin position="1"/>
        <end position="21"/>
    </location>
</feature>
<gene>
    <name evidence="2" type="ORF">SI7747_UN020827</name>
</gene>
<feature type="compositionally biased region" description="Polar residues" evidence="1">
    <location>
        <begin position="1"/>
        <end position="18"/>
    </location>
</feature>
<proteinExistence type="predicted"/>